<protein>
    <submittedName>
        <fullName evidence="1">Uncharacterized protein</fullName>
    </submittedName>
</protein>
<proteinExistence type="predicted"/>
<dbReference type="EMBL" id="CP022521">
    <property type="protein sequence ID" value="ASO23174.1"/>
    <property type="molecule type" value="Genomic_DNA"/>
</dbReference>
<dbReference type="AlphaFoldDB" id="A0A221WBN7"/>
<sequence>MTNAESIHGSVQGAVREFAQATTGEASSLPFPVAVVLAAVLLPAGAALLVIGWRGLRETLPRNRFAGVRTEATLRSDEAFRVGNRAAGLPTLVSGVIGVLTAAGVLGLSGPAQWLALGVGVLGLIGLTVAGGVLGTRAAATVKEKPARTLGCAGQCCGNGVCGIA</sequence>
<name>A0A221WBN7_9PSEU</name>
<dbReference type="KEGG" id="ahg:AHOG_27885"/>
<accession>A0A221WBN7</accession>
<reference evidence="1 2" key="1">
    <citation type="submission" date="2017-07" db="EMBL/GenBank/DDBJ databases">
        <title>Complete genome sequence of Actinoalloteichus hoggarensis DSM 45943, type strain of Actinoalloteichus hoggarensis.</title>
        <authorList>
            <person name="Ruckert C."/>
            <person name="Nouioui I."/>
            <person name="Willmese J."/>
            <person name="van Wezel G."/>
            <person name="Klenk H.-P."/>
            <person name="Kalinowski J."/>
            <person name="Zotchev S.B."/>
        </authorList>
    </citation>
    <scope>NUCLEOTIDE SEQUENCE [LARGE SCALE GENOMIC DNA]</scope>
    <source>
        <strain evidence="1 2">DSM 45943</strain>
    </source>
</reference>
<dbReference type="Proteomes" id="UP000204221">
    <property type="component" value="Chromosome"/>
</dbReference>
<dbReference type="Pfam" id="PF13630">
    <property type="entry name" value="SdpI"/>
    <property type="match status" value="1"/>
</dbReference>
<keyword evidence="2" id="KW-1185">Reference proteome</keyword>
<dbReference type="RefSeq" id="WP_376700081.1">
    <property type="nucleotide sequence ID" value="NZ_CP022521.1"/>
</dbReference>
<evidence type="ECO:0000313" key="1">
    <source>
        <dbReference type="EMBL" id="ASO23174.1"/>
    </source>
</evidence>
<evidence type="ECO:0000313" key="2">
    <source>
        <dbReference type="Proteomes" id="UP000204221"/>
    </source>
</evidence>
<organism evidence="1 2">
    <name type="scientific">Actinoalloteichus hoggarensis</name>
    <dbReference type="NCBI Taxonomy" id="1470176"/>
    <lineage>
        <taxon>Bacteria</taxon>
        <taxon>Bacillati</taxon>
        <taxon>Actinomycetota</taxon>
        <taxon>Actinomycetes</taxon>
        <taxon>Pseudonocardiales</taxon>
        <taxon>Pseudonocardiaceae</taxon>
        <taxon>Actinoalloteichus</taxon>
    </lineage>
</organism>
<dbReference type="InterPro" id="IPR025962">
    <property type="entry name" value="SdpI/YhfL"/>
</dbReference>
<gene>
    <name evidence="1" type="ORF">AHOG_27885</name>
</gene>